<keyword evidence="3" id="KW-1185">Reference proteome</keyword>
<feature type="domain" description="AraC effector-binding" evidence="1">
    <location>
        <begin position="1"/>
        <end position="149"/>
    </location>
</feature>
<evidence type="ECO:0000313" key="2">
    <source>
        <dbReference type="EMBL" id="MBT1688938.1"/>
    </source>
</evidence>
<organism evidence="2 3">
    <name type="scientific">Dawidia soli</name>
    <dbReference type="NCBI Taxonomy" id="2782352"/>
    <lineage>
        <taxon>Bacteria</taxon>
        <taxon>Pseudomonadati</taxon>
        <taxon>Bacteroidota</taxon>
        <taxon>Cytophagia</taxon>
        <taxon>Cytophagales</taxon>
        <taxon>Chryseotaleaceae</taxon>
        <taxon>Dawidia</taxon>
    </lineage>
</organism>
<evidence type="ECO:0000259" key="1">
    <source>
        <dbReference type="SMART" id="SM00871"/>
    </source>
</evidence>
<sequence length="149" mass="17222">MYIKEVHPINFLFHRVETTVGELHQFLPVGQQLFAEAVARGHFVAGPVHWHYIGFTDVAKPFMLEIALPVREIPQEYDGQFQYKRTGSFRCVSCVHEGPWERMPESYGKMMHYIAEHRLSPLAVNREIYINVDMVHPEANTSEIQIGIA</sequence>
<dbReference type="Pfam" id="PF06445">
    <property type="entry name" value="GyrI-like"/>
    <property type="match status" value="1"/>
</dbReference>
<reference evidence="2 3" key="1">
    <citation type="submission" date="2021-05" db="EMBL/GenBank/DDBJ databases">
        <title>A Polyphasic approach of four new species of the genus Ohtaekwangia: Ohtaekwangia histidinii sp. nov., Ohtaekwangia cretensis sp. nov., Ohtaekwangia indiensis sp. nov., Ohtaekwangia reichenbachii sp. nov. from diverse environment.</title>
        <authorList>
            <person name="Octaviana S."/>
        </authorList>
    </citation>
    <scope>NUCLEOTIDE SEQUENCE [LARGE SCALE GENOMIC DNA]</scope>
    <source>
        <strain evidence="2 3">PWU37</strain>
    </source>
</reference>
<name>A0AAP2DBG1_9BACT</name>
<dbReference type="RefSeq" id="WP_254092164.1">
    <property type="nucleotide sequence ID" value="NZ_JAHESC010000033.1"/>
</dbReference>
<dbReference type="Gene3D" id="3.20.80.10">
    <property type="entry name" value="Regulatory factor, effector binding domain"/>
    <property type="match status" value="1"/>
</dbReference>
<gene>
    <name evidence="2" type="ORF">KK078_20400</name>
</gene>
<dbReference type="InterPro" id="IPR011256">
    <property type="entry name" value="Reg_factor_effector_dom_sf"/>
</dbReference>
<protein>
    <submittedName>
        <fullName evidence="2">GyrI-like domain-containing protein</fullName>
    </submittedName>
</protein>
<accession>A0AAP2DBG1</accession>
<dbReference type="InterPro" id="IPR029442">
    <property type="entry name" value="GyrI-like"/>
</dbReference>
<dbReference type="SUPFAM" id="SSF55136">
    <property type="entry name" value="Probable bacterial effector-binding domain"/>
    <property type="match status" value="1"/>
</dbReference>
<proteinExistence type="predicted"/>
<dbReference type="EMBL" id="JAHESC010000033">
    <property type="protein sequence ID" value="MBT1688938.1"/>
    <property type="molecule type" value="Genomic_DNA"/>
</dbReference>
<comment type="caution">
    <text evidence="2">The sequence shown here is derived from an EMBL/GenBank/DDBJ whole genome shotgun (WGS) entry which is preliminary data.</text>
</comment>
<evidence type="ECO:0000313" key="3">
    <source>
        <dbReference type="Proteomes" id="UP001319180"/>
    </source>
</evidence>
<dbReference type="AlphaFoldDB" id="A0AAP2DBG1"/>
<dbReference type="Proteomes" id="UP001319180">
    <property type="component" value="Unassembled WGS sequence"/>
</dbReference>
<dbReference type="SMART" id="SM00871">
    <property type="entry name" value="AraC_E_bind"/>
    <property type="match status" value="1"/>
</dbReference>
<dbReference type="InterPro" id="IPR010499">
    <property type="entry name" value="AraC_E-bd"/>
</dbReference>